<feature type="transmembrane region" description="Helical" evidence="5">
    <location>
        <begin position="394"/>
        <end position="416"/>
    </location>
</feature>
<dbReference type="AlphaFoldDB" id="A0A3B0VTG8"/>
<keyword evidence="2 5" id="KW-0812">Transmembrane</keyword>
<feature type="transmembrane region" description="Helical" evidence="5">
    <location>
        <begin position="360"/>
        <end position="382"/>
    </location>
</feature>
<feature type="transmembrane region" description="Helical" evidence="5">
    <location>
        <begin position="198"/>
        <end position="223"/>
    </location>
</feature>
<feature type="transmembrane region" description="Helical" evidence="5">
    <location>
        <begin position="263"/>
        <end position="282"/>
    </location>
</feature>
<feature type="transmembrane region" description="Helical" evidence="5">
    <location>
        <begin position="158"/>
        <end position="178"/>
    </location>
</feature>
<evidence type="ECO:0000256" key="1">
    <source>
        <dbReference type="ARBA" id="ARBA00004141"/>
    </source>
</evidence>
<sequence length="472" mass="50550">MNIMLFAPELFLLLGALIVFLLSLSDDHNSARNVALAAGLGALILSASGMNRGGLMFGGAYNVDLFSQLFKIMITGGLTAVLIFGGKHTGIEKRVRPEYYLCLILSTLGLVMLVSSVDLVAIFVSLELSSFSLYLMLPMRSTEHGQRIQMEAGIKYMLFGVMATGIMLFGMSYVFGLTGSTSLAAITAKLPSLVHEPAAVVGIVMILCVFMFKLAIFPFHFWVSDAYEGGANETTAFLATVPKLAGVAMLIRIVNLINPSEAIINFLAILAVCSMFYGNLCALRQKDFKRMMGFSAVAHAGFVLLGILTFKEAGYATSIYYILGYLVMNLACFMVICKVSKSGENVPIAGLAGLYKRSPLLAFTMGLSMFALAGIPPFAGFMGEFLLLAGALQAGHLTVVILGALNAAIAIYYYLSVVKVTYCNEPEADTGPIRVDIGTRAVSLILITAIIFIGVYPSSLLDMASAALRLAF</sequence>
<dbReference type="NCBIfam" id="TIGR01770">
    <property type="entry name" value="NDH_I_N"/>
    <property type="match status" value="1"/>
</dbReference>
<dbReference type="InterPro" id="IPR010096">
    <property type="entry name" value="NADH-Q_OxRdtase_suN/2"/>
</dbReference>
<feature type="domain" description="NADH:quinone oxidoreductase/Mrp antiporter transmembrane" evidence="6">
    <location>
        <begin position="116"/>
        <end position="409"/>
    </location>
</feature>
<feature type="transmembrane region" description="Helical" evidence="5">
    <location>
        <begin position="65"/>
        <end position="85"/>
    </location>
</feature>
<dbReference type="PANTHER" id="PTHR22773">
    <property type="entry name" value="NADH DEHYDROGENASE"/>
    <property type="match status" value="1"/>
</dbReference>
<dbReference type="EC" id="1.6.5.3" evidence="7"/>
<evidence type="ECO:0000256" key="5">
    <source>
        <dbReference type="SAM" id="Phobius"/>
    </source>
</evidence>
<evidence type="ECO:0000259" key="6">
    <source>
        <dbReference type="Pfam" id="PF00361"/>
    </source>
</evidence>
<keyword evidence="7" id="KW-0560">Oxidoreductase</keyword>
<keyword evidence="7" id="KW-0830">Ubiquinone</keyword>
<accession>A0A3B0VTG8</accession>
<dbReference type="HAMAP" id="MF_00445">
    <property type="entry name" value="NDH1_NuoN_1"/>
    <property type="match status" value="1"/>
</dbReference>
<proteinExistence type="inferred from homology"/>
<dbReference type="GO" id="GO:0016491">
    <property type="term" value="F:oxidoreductase activity"/>
    <property type="evidence" value="ECO:0007669"/>
    <property type="project" value="UniProtKB-KW"/>
</dbReference>
<evidence type="ECO:0000256" key="2">
    <source>
        <dbReference type="ARBA" id="ARBA00022692"/>
    </source>
</evidence>
<dbReference type="Pfam" id="PF00361">
    <property type="entry name" value="Proton_antipo_M"/>
    <property type="match status" value="1"/>
</dbReference>
<evidence type="ECO:0000256" key="3">
    <source>
        <dbReference type="ARBA" id="ARBA00022989"/>
    </source>
</evidence>
<evidence type="ECO:0000256" key="4">
    <source>
        <dbReference type="ARBA" id="ARBA00023136"/>
    </source>
</evidence>
<feature type="transmembrane region" description="Helical" evidence="5">
    <location>
        <begin position="235"/>
        <end position="257"/>
    </location>
</feature>
<keyword evidence="4 5" id="KW-0472">Membrane</keyword>
<dbReference type="EMBL" id="UOEX01000322">
    <property type="protein sequence ID" value="VAW40149.1"/>
    <property type="molecule type" value="Genomic_DNA"/>
</dbReference>
<dbReference type="GO" id="GO:0008137">
    <property type="term" value="F:NADH dehydrogenase (ubiquinone) activity"/>
    <property type="evidence" value="ECO:0007669"/>
    <property type="project" value="InterPro"/>
</dbReference>
<evidence type="ECO:0000313" key="7">
    <source>
        <dbReference type="EMBL" id="VAW40149.1"/>
    </source>
</evidence>
<feature type="transmembrane region" description="Helical" evidence="5">
    <location>
        <begin position="120"/>
        <end position="137"/>
    </location>
</feature>
<comment type="subcellular location">
    <subcellularLocation>
        <location evidence="1">Membrane</location>
        <topology evidence="1">Multi-pass membrane protein</topology>
    </subcellularLocation>
</comment>
<keyword evidence="3 5" id="KW-1133">Transmembrane helix</keyword>
<feature type="transmembrane region" description="Helical" evidence="5">
    <location>
        <begin position="437"/>
        <end position="456"/>
    </location>
</feature>
<organism evidence="7">
    <name type="scientific">hydrothermal vent metagenome</name>
    <dbReference type="NCBI Taxonomy" id="652676"/>
    <lineage>
        <taxon>unclassified sequences</taxon>
        <taxon>metagenomes</taxon>
        <taxon>ecological metagenomes</taxon>
    </lineage>
</organism>
<dbReference type="GO" id="GO:0016020">
    <property type="term" value="C:membrane"/>
    <property type="evidence" value="ECO:0007669"/>
    <property type="project" value="UniProtKB-SubCell"/>
</dbReference>
<feature type="transmembrane region" description="Helical" evidence="5">
    <location>
        <begin position="294"/>
        <end position="313"/>
    </location>
</feature>
<dbReference type="GO" id="GO:0042773">
    <property type="term" value="P:ATP synthesis coupled electron transport"/>
    <property type="evidence" value="ECO:0007669"/>
    <property type="project" value="InterPro"/>
</dbReference>
<feature type="transmembrane region" description="Helical" evidence="5">
    <location>
        <begin position="97"/>
        <end position="114"/>
    </location>
</feature>
<name>A0A3B0VTG8_9ZZZZ</name>
<dbReference type="InterPro" id="IPR001750">
    <property type="entry name" value="ND/Mrp_TM"/>
</dbReference>
<feature type="transmembrane region" description="Helical" evidence="5">
    <location>
        <begin position="319"/>
        <end position="339"/>
    </location>
</feature>
<gene>
    <name evidence="7" type="ORF">MNBD_DELTA03-793</name>
</gene>
<reference evidence="7" key="1">
    <citation type="submission" date="2018-06" db="EMBL/GenBank/DDBJ databases">
        <authorList>
            <person name="Zhirakovskaya E."/>
        </authorList>
    </citation>
    <scope>NUCLEOTIDE SEQUENCE</scope>
</reference>
<protein>
    <submittedName>
        <fullName evidence="7">NADH-ubiquinone oxidoreductase chain N</fullName>
        <ecNumber evidence="7">1.6.5.3</ecNumber>
    </submittedName>
</protein>